<evidence type="ECO:0000313" key="10">
    <source>
        <dbReference type="EMBL" id="OIJ11000.1"/>
    </source>
</evidence>
<name>A0A1S2LFI8_9BACI</name>
<keyword evidence="1" id="KW-0813">Transport</keyword>
<evidence type="ECO:0000256" key="2">
    <source>
        <dbReference type="ARBA" id="ARBA00022617"/>
    </source>
</evidence>
<feature type="region of interest" description="Disordered" evidence="7">
    <location>
        <begin position="1"/>
        <end position="38"/>
    </location>
</feature>
<organism evidence="10 11">
    <name type="scientific">Anaerobacillus arseniciselenatis</name>
    <dbReference type="NCBI Taxonomy" id="85682"/>
    <lineage>
        <taxon>Bacteria</taxon>
        <taxon>Bacillati</taxon>
        <taxon>Bacillota</taxon>
        <taxon>Bacilli</taxon>
        <taxon>Bacillales</taxon>
        <taxon>Bacillaceae</taxon>
        <taxon>Anaerobacillus</taxon>
    </lineage>
</organism>
<dbReference type="InterPro" id="IPR036909">
    <property type="entry name" value="Cyt_c-like_dom_sf"/>
</dbReference>
<keyword evidence="2 6" id="KW-0349">Heme</keyword>
<proteinExistence type="predicted"/>
<keyword evidence="8" id="KW-0472">Membrane</keyword>
<dbReference type="PROSITE" id="PS51007">
    <property type="entry name" value="CYTC"/>
    <property type="match status" value="1"/>
</dbReference>
<reference evidence="10 11" key="1">
    <citation type="submission" date="2016-10" db="EMBL/GenBank/DDBJ databases">
        <title>Draft genome sequences of four alkaliphilic bacteria belonging to the Anaerobacillus genus.</title>
        <authorList>
            <person name="Bassil N.M."/>
            <person name="Lloyd J.R."/>
        </authorList>
    </citation>
    <scope>NUCLEOTIDE SEQUENCE [LARGE SCALE GENOMIC DNA]</scope>
    <source>
        <strain evidence="10 11">DSM 15340</strain>
    </source>
</reference>
<evidence type="ECO:0000256" key="4">
    <source>
        <dbReference type="ARBA" id="ARBA00022982"/>
    </source>
</evidence>
<feature type="transmembrane region" description="Helical" evidence="8">
    <location>
        <begin position="53"/>
        <end position="71"/>
    </location>
</feature>
<accession>A0A1S2LFI8</accession>
<keyword evidence="8" id="KW-0812">Transmembrane</keyword>
<dbReference type="InterPro" id="IPR009056">
    <property type="entry name" value="Cyt_c-like_dom"/>
</dbReference>
<gene>
    <name evidence="10" type="ORF">BKP35_13035</name>
</gene>
<evidence type="ECO:0000256" key="5">
    <source>
        <dbReference type="ARBA" id="ARBA00023004"/>
    </source>
</evidence>
<dbReference type="SUPFAM" id="SSF46626">
    <property type="entry name" value="Cytochrome c"/>
    <property type="match status" value="1"/>
</dbReference>
<dbReference type="GO" id="GO:0020037">
    <property type="term" value="F:heme binding"/>
    <property type="evidence" value="ECO:0007669"/>
    <property type="project" value="InterPro"/>
</dbReference>
<dbReference type="GO" id="GO:0046872">
    <property type="term" value="F:metal ion binding"/>
    <property type="evidence" value="ECO:0007669"/>
    <property type="project" value="UniProtKB-KW"/>
</dbReference>
<dbReference type="Gene3D" id="1.10.760.10">
    <property type="entry name" value="Cytochrome c-like domain"/>
    <property type="match status" value="1"/>
</dbReference>
<keyword evidence="5 6" id="KW-0408">Iron</keyword>
<dbReference type="Pfam" id="PF13442">
    <property type="entry name" value="Cytochrome_CBB3"/>
    <property type="match status" value="1"/>
</dbReference>
<keyword evidence="4" id="KW-0249">Electron transport</keyword>
<evidence type="ECO:0000256" key="6">
    <source>
        <dbReference type="PROSITE-ProRule" id="PRU00433"/>
    </source>
</evidence>
<dbReference type="PANTHER" id="PTHR37823:SF4">
    <property type="entry name" value="MENAQUINOL-CYTOCHROME C REDUCTASE CYTOCHROME B_C SUBUNIT"/>
    <property type="match status" value="1"/>
</dbReference>
<feature type="compositionally biased region" description="Basic and acidic residues" evidence="7">
    <location>
        <begin position="1"/>
        <end position="27"/>
    </location>
</feature>
<keyword evidence="8" id="KW-1133">Transmembrane helix</keyword>
<evidence type="ECO:0000256" key="7">
    <source>
        <dbReference type="SAM" id="MobiDB-lite"/>
    </source>
</evidence>
<dbReference type="EMBL" id="MLQQ01000035">
    <property type="protein sequence ID" value="OIJ11000.1"/>
    <property type="molecule type" value="Genomic_DNA"/>
</dbReference>
<dbReference type="AlphaFoldDB" id="A0A1S2LFI8"/>
<evidence type="ECO:0000259" key="9">
    <source>
        <dbReference type="PROSITE" id="PS51007"/>
    </source>
</evidence>
<keyword evidence="11" id="KW-1185">Reference proteome</keyword>
<dbReference type="Proteomes" id="UP000180098">
    <property type="component" value="Unassembled WGS sequence"/>
</dbReference>
<dbReference type="OrthoDB" id="7933886at2"/>
<evidence type="ECO:0000313" key="11">
    <source>
        <dbReference type="Proteomes" id="UP000180098"/>
    </source>
</evidence>
<comment type="caution">
    <text evidence="10">The sequence shown here is derived from an EMBL/GenBank/DDBJ whole genome shotgun (WGS) entry which is preliminary data.</text>
</comment>
<protein>
    <recommendedName>
        <fullName evidence="9">Cytochrome c domain-containing protein</fullName>
    </recommendedName>
</protein>
<dbReference type="GO" id="GO:0009055">
    <property type="term" value="F:electron transfer activity"/>
    <property type="evidence" value="ECO:0007669"/>
    <property type="project" value="InterPro"/>
</dbReference>
<evidence type="ECO:0000256" key="8">
    <source>
        <dbReference type="SAM" id="Phobius"/>
    </source>
</evidence>
<feature type="domain" description="Cytochrome c" evidence="9">
    <location>
        <begin position="80"/>
        <end position="155"/>
    </location>
</feature>
<dbReference type="RefSeq" id="WP_071313789.1">
    <property type="nucleotide sequence ID" value="NZ_MLQQ01000035.1"/>
</dbReference>
<dbReference type="PANTHER" id="PTHR37823">
    <property type="entry name" value="CYTOCHROME C-553-LIKE"/>
    <property type="match status" value="1"/>
</dbReference>
<dbReference type="InterPro" id="IPR051811">
    <property type="entry name" value="Cytochrome_c550/c551-like"/>
</dbReference>
<evidence type="ECO:0000256" key="1">
    <source>
        <dbReference type="ARBA" id="ARBA00022448"/>
    </source>
</evidence>
<keyword evidence="3 6" id="KW-0479">Metal-binding</keyword>
<evidence type="ECO:0000256" key="3">
    <source>
        <dbReference type="ARBA" id="ARBA00022723"/>
    </source>
</evidence>
<sequence>MDKDKQNSEVNNEEMKEQHPKTEHGAPTDEPPTPQVEDMSKDIRMGNAKVPRFLVVTYCLLAIWAFGYALMAVPLNQVAEVAADGETIFSQSCFGCHNVTDEFKVGPGMQDVGLKYSEEELQKILLNGIGTMPSLPNLGLNTEQIKAVKEYILTL</sequence>